<gene>
    <name evidence="1" type="ORF">KDW03_05480</name>
</gene>
<evidence type="ECO:0008006" key="3">
    <source>
        <dbReference type="Google" id="ProtNLM"/>
    </source>
</evidence>
<sequence length="387" mass="43608">MKRVVFLLFLAVNMYSWYGDIGIVAIPSYVIMNTSENTLYGYGIYTFDVRGRVFLSRFHYADTVFRDTLIAGTNMTNLWELKRLSWHSGNEYSEENLSWSVTLGRERFSLDEGKLFEKPGDGLGFLLALKGWRGETVLSYRGWTEFVQTNRTYSSKTNERLEGGVLVSFPLWFFSFVRVGVAGSVDLRTNNRTTLWVISSSLQGNIGSFFSYQGRGWYEMGEIALTNSERSDPVSAWAGEIQLFVGKRDFPLQGSIRWLGASGENDSGGWNRFTGLGSVEGPVVLLHPVANLSMGQIRLTWRGFHERLLVSVVDGLLWRMETKDLVLAPLYGSGAFLGHELGLETVYRFDPNFTLFLKGGVFFKGDAFAVMKDKPLYQIATGIAMTL</sequence>
<evidence type="ECO:0000313" key="1">
    <source>
        <dbReference type="EMBL" id="URA11248.1"/>
    </source>
</evidence>
<reference evidence="1" key="2">
    <citation type="submission" date="2022-06" db="EMBL/GenBank/DDBJ databases">
        <title>Thermospira aquatica gen. nov., sp. nov.</title>
        <authorList>
            <person name="Ben Ali Gam Z."/>
            <person name="Labat M."/>
        </authorList>
    </citation>
    <scope>NUCLEOTIDE SEQUENCE</scope>
    <source>
        <strain evidence="1">F1F22</strain>
    </source>
</reference>
<reference evidence="1" key="1">
    <citation type="submission" date="2021-04" db="EMBL/GenBank/DDBJ databases">
        <authorList>
            <person name="Postec A."/>
        </authorList>
    </citation>
    <scope>NUCLEOTIDE SEQUENCE</scope>
    <source>
        <strain evidence="1">F1F22</strain>
    </source>
</reference>
<name>A0AAX3BFW0_9SPIR</name>
<organism evidence="1 2">
    <name type="scientific">Thermospira aquatica</name>
    <dbReference type="NCBI Taxonomy" id="2828656"/>
    <lineage>
        <taxon>Bacteria</taxon>
        <taxon>Pseudomonadati</taxon>
        <taxon>Spirochaetota</taxon>
        <taxon>Spirochaetia</taxon>
        <taxon>Brevinematales</taxon>
        <taxon>Thermospiraceae</taxon>
        <taxon>Thermospira</taxon>
    </lineage>
</organism>
<accession>A0AAX3BFW0</accession>
<dbReference type="EMBL" id="CP073355">
    <property type="protein sequence ID" value="URA11248.1"/>
    <property type="molecule type" value="Genomic_DNA"/>
</dbReference>
<proteinExistence type="predicted"/>
<keyword evidence="2" id="KW-1185">Reference proteome</keyword>
<protein>
    <recommendedName>
        <fullName evidence="3">Alginate export domain-containing protein</fullName>
    </recommendedName>
</protein>
<dbReference type="Gene3D" id="2.40.160.100">
    <property type="match status" value="1"/>
</dbReference>
<dbReference type="RefSeq" id="WP_271436382.1">
    <property type="nucleotide sequence ID" value="NZ_CP073355.1"/>
</dbReference>
<dbReference type="InterPro" id="IPR053728">
    <property type="entry name" value="Alginate_Permeability_Chnl"/>
</dbReference>
<evidence type="ECO:0000313" key="2">
    <source>
        <dbReference type="Proteomes" id="UP001056539"/>
    </source>
</evidence>
<dbReference type="AlphaFoldDB" id="A0AAX3BFW0"/>
<dbReference type="KEGG" id="taqu:KDW03_05480"/>
<dbReference type="Proteomes" id="UP001056539">
    <property type="component" value="Chromosome"/>
</dbReference>